<dbReference type="Proteomes" id="UP000479043">
    <property type="component" value="Unassembled WGS sequence"/>
</dbReference>
<dbReference type="RefSeq" id="WP_160973577.1">
    <property type="nucleotide sequence ID" value="NZ_WWEN01000004.1"/>
</dbReference>
<proteinExistence type="predicted"/>
<evidence type="ECO:0000313" key="1">
    <source>
        <dbReference type="EMBL" id="MYM55870.1"/>
    </source>
</evidence>
<keyword evidence="2" id="KW-1185">Reference proteome</keyword>
<evidence type="ECO:0000313" key="2">
    <source>
        <dbReference type="Proteomes" id="UP000479043"/>
    </source>
</evidence>
<sequence length="109" mass="11538">MKITLVPQRRDDTLTLSKFGDILTVNGEDFDFSGVAEGIDLARDAVACEWLASDVVRQDGDLRLSLILPHGADASEEILYPAPLIVLDDGPIALPSTSREATVSGAATG</sequence>
<name>A0A6L8LMU0_9RHOB</name>
<accession>A0A6L8LMU0</accession>
<organism evidence="1 2">
    <name type="scientific">Thalassovita mangrovi</name>
    <dbReference type="NCBI Taxonomy" id="2692236"/>
    <lineage>
        <taxon>Bacteria</taxon>
        <taxon>Pseudomonadati</taxon>
        <taxon>Pseudomonadota</taxon>
        <taxon>Alphaproteobacteria</taxon>
        <taxon>Rhodobacterales</taxon>
        <taxon>Roseobacteraceae</taxon>
        <taxon>Thalassovita</taxon>
    </lineage>
</organism>
<reference evidence="1 2" key="1">
    <citation type="submission" date="2020-01" db="EMBL/GenBank/DDBJ databases">
        <authorList>
            <person name="Chen S."/>
        </authorList>
    </citation>
    <scope>NUCLEOTIDE SEQUENCE [LARGE SCALE GENOMIC DNA]</scope>
    <source>
        <strain evidence="1 2">GS-10</strain>
    </source>
</reference>
<protein>
    <submittedName>
        <fullName evidence="1">Uncharacterized protein</fullName>
    </submittedName>
</protein>
<dbReference type="EMBL" id="WWEN01000004">
    <property type="protein sequence ID" value="MYM55870.1"/>
    <property type="molecule type" value="Genomic_DNA"/>
</dbReference>
<comment type="caution">
    <text evidence="1">The sequence shown here is derived from an EMBL/GenBank/DDBJ whole genome shotgun (WGS) entry which is preliminary data.</text>
</comment>
<gene>
    <name evidence="1" type="ORF">GR167_11195</name>
</gene>
<dbReference type="AlphaFoldDB" id="A0A6L8LMU0"/>